<evidence type="ECO:0000313" key="2">
    <source>
        <dbReference type="EMBL" id="SHK21830.1"/>
    </source>
</evidence>
<name>A0A1M6QP19_9BRAD</name>
<proteinExistence type="predicted"/>
<protein>
    <submittedName>
        <fullName evidence="2">Predicted transcriptional regulator</fullName>
    </submittedName>
</protein>
<dbReference type="CDD" id="cd22233">
    <property type="entry name" value="RHH_CopAso-like"/>
    <property type="match status" value="1"/>
</dbReference>
<dbReference type="InterPro" id="IPR002145">
    <property type="entry name" value="CopG"/>
</dbReference>
<dbReference type="PANTHER" id="PTHR40688">
    <property type="match status" value="1"/>
</dbReference>
<dbReference type="AlphaFoldDB" id="A0A1M6QP19"/>
<dbReference type="InterPro" id="IPR010985">
    <property type="entry name" value="Ribbon_hlx_hlx"/>
</dbReference>
<evidence type="ECO:0000313" key="3">
    <source>
        <dbReference type="Proteomes" id="UP000189935"/>
    </source>
</evidence>
<dbReference type="SUPFAM" id="SSF47598">
    <property type="entry name" value="Ribbon-helix-helix"/>
    <property type="match status" value="1"/>
</dbReference>
<dbReference type="Proteomes" id="UP000189935">
    <property type="component" value="Chromosome I"/>
</dbReference>
<dbReference type="Pfam" id="PF01402">
    <property type="entry name" value="RHH_1"/>
    <property type="match status" value="1"/>
</dbReference>
<reference evidence="2 3" key="1">
    <citation type="submission" date="2016-11" db="EMBL/GenBank/DDBJ databases">
        <authorList>
            <person name="Jaros S."/>
            <person name="Januszkiewicz K."/>
            <person name="Wedrychowicz H."/>
        </authorList>
    </citation>
    <scope>NUCLEOTIDE SEQUENCE [LARGE SCALE GENOMIC DNA]</scope>
    <source>
        <strain evidence="2 3">GAS499</strain>
    </source>
</reference>
<dbReference type="RefSeq" id="WP_197688436.1">
    <property type="nucleotide sequence ID" value="NZ_LT670844.1"/>
</dbReference>
<evidence type="ECO:0000259" key="1">
    <source>
        <dbReference type="Pfam" id="PF01402"/>
    </source>
</evidence>
<dbReference type="GO" id="GO:0006355">
    <property type="term" value="P:regulation of DNA-templated transcription"/>
    <property type="evidence" value="ECO:0007669"/>
    <property type="project" value="InterPro"/>
</dbReference>
<dbReference type="InterPro" id="IPR052991">
    <property type="entry name" value="Non-func_TypeII_TA_Antitoxin"/>
</dbReference>
<feature type="domain" description="Ribbon-helix-helix protein CopG" evidence="1">
    <location>
        <begin position="6"/>
        <end position="42"/>
    </location>
</feature>
<dbReference type="PANTHER" id="PTHR40688:SF2">
    <property type="entry name" value="RIBBON-HELIX-HELIX PROTEIN COPG DOMAIN-CONTAINING PROTEIN"/>
    <property type="match status" value="1"/>
</dbReference>
<organism evidence="2 3">
    <name type="scientific">Bradyrhizobium lablabi</name>
    <dbReference type="NCBI Taxonomy" id="722472"/>
    <lineage>
        <taxon>Bacteria</taxon>
        <taxon>Pseudomonadati</taxon>
        <taxon>Pseudomonadota</taxon>
        <taxon>Alphaproteobacteria</taxon>
        <taxon>Hyphomicrobiales</taxon>
        <taxon>Nitrobacteraceae</taxon>
        <taxon>Bradyrhizobium</taxon>
    </lineage>
</organism>
<accession>A0A1M6QP19</accession>
<sequence>MRSTTFTVRVDAAAKKRLERLAKNTGRSRSFLAAEAINEYLDVNEWQVAGIKQAIASLDRGEGVPHQGVKDWITSWGSGREQPIPKR</sequence>
<gene>
    <name evidence="2" type="ORF">SAMN05444159_2731</name>
</gene>
<dbReference type="EMBL" id="LT670844">
    <property type="protein sequence ID" value="SHK21830.1"/>
    <property type="molecule type" value="Genomic_DNA"/>
</dbReference>